<reference evidence="2 3" key="1">
    <citation type="submission" date="2013-04" db="EMBL/GenBank/DDBJ databases">
        <title>The Genome Sequence of Sutterella wadsworthensis HGA0223.</title>
        <authorList>
            <consortium name="The Broad Institute Genomics Platform"/>
            <person name="Earl A."/>
            <person name="Ward D."/>
            <person name="Feldgarden M."/>
            <person name="Gevers D."/>
            <person name="Schmidt T.M."/>
            <person name="Dover J."/>
            <person name="Dai D."/>
            <person name="Walker B."/>
            <person name="Young S."/>
            <person name="Zeng Q."/>
            <person name="Gargeya S."/>
            <person name="Fitzgerald M."/>
            <person name="Haas B."/>
            <person name="Abouelleil A."/>
            <person name="Allen A.W."/>
            <person name="Alvarado L."/>
            <person name="Arachchi H.M."/>
            <person name="Berlin A.M."/>
            <person name="Chapman S.B."/>
            <person name="Gainer-Dewar J."/>
            <person name="Goldberg J."/>
            <person name="Griggs A."/>
            <person name="Gujja S."/>
            <person name="Hansen M."/>
            <person name="Howarth C."/>
            <person name="Imamovic A."/>
            <person name="Ireland A."/>
            <person name="Larimer J."/>
            <person name="McCowan C."/>
            <person name="Murphy C."/>
            <person name="Pearson M."/>
            <person name="Poon T.W."/>
            <person name="Priest M."/>
            <person name="Roberts A."/>
            <person name="Saif S."/>
            <person name="Shea T."/>
            <person name="Sisk P."/>
            <person name="Sykes S."/>
            <person name="Wortman J."/>
            <person name="Nusbaum C."/>
            <person name="Birren B."/>
        </authorList>
    </citation>
    <scope>NUCLEOTIDE SEQUENCE [LARGE SCALE GENOMIC DNA]</scope>
    <source>
        <strain evidence="2 3">HGA0223</strain>
    </source>
</reference>
<evidence type="ECO:0000313" key="3">
    <source>
        <dbReference type="Proteomes" id="UP000014400"/>
    </source>
</evidence>
<dbReference type="InterPro" id="IPR023631">
    <property type="entry name" value="Amidase_dom"/>
</dbReference>
<dbReference type="Proteomes" id="UP000014400">
    <property type="component" value="Unassembled WGS sequence"/>
</dbReference>
<dbReference type="PANTHER" id="PTHR46310:SF7">
    <property type="entry name" value="AMIDASE 1"/>
    <property type="match status" value="1"/>
</dbReference>
<sequence>MTIGARMYDRLSARCFMPYPEVPVPHAKEGPLTGLTFAVKDIFDVAGYPTSAGNPTFLALQGIKQKTASCVEKLLAAGAEFQGKTITDELAFSMQGANFHFGAPINGGAPDRYTGGSSSGSASAVSCGLVDFALGSDTGGSIRCPASQCGVIGLRPTVGRAALDHCQPLSKSFDTVGFFARRMEVFEKVAAVLYGQDANPEDTKPRLIFVDDIWTLFGDKVQQALKKPYEAAVGLFGSPASGQFSPQGLERTFLAFRKLQTAEAWESDGSFIETYHPVLGPGVRERFILAKQWHVEDLSPEREIQAECRAHLTDLLKDDGLAILPTMPDAGIPVGASETFVERFRQKVSMCLCHGGLSGFPWISLPLGTINGAPIGISLVGPKGRDLWLIAQAAKLMFIC</sequence>
<dbReference type="SUPFAM" id="SSF75304">
    <property type="entry name" value="Amidase signature (AS) enzymes"/>
    <property type="match status" value="1"/>
</dbReference>
<comment type="caution">
    <text evidence="2">The sequence shown here is derived from an EMBL/GenBank/DDBJ whole genome shotgun (WGS) entry which is preliminary data.</text>
</comment>
<dbReference type="PROSITE" id="PS00571">
    <property type="entry name" value="AMIDASES"/>
    <property type="match status" value="1"/>
</dbReference>
<accession>S3CF58</accession>
<dbReference type="PATRIC" id="fig|1203554.3.peg.1230"/>
<keyword evidence="3" id="KW-1185">Reference proteome</keyword>
<proteinExistence type="predicted"/>
<dbReference type="HOGENOM" id="CLU_009600_0_3_4"/>
<dbReference type="STRING" id="1203554.HMPREF1476_01186"/>
<dbReference type="EMBL" id="ATCF01000017">
    <property type="protein sequence ID" value="EPD99149.1"/>
    <property type="molecule type" value="Genomic_DNA"/>
</dbReference>
<dbReference type="Gene3D" id="3.90.1300.10">
    <property type="entry name" value="Amidase signature (AS) domain"/>
    <property type="match status" value="1"/>
</dbReference>
<evidence type="ECO:0000259" key="1">
    <source>
        <dbReference type="Pfam" id="PF01425"/>
    </source>
</evidence>
<organism evidence="2 3">
    <name type="scientific">Sutterella wadsworthensis HGA0223</name>
    <dbReference type="NCBI Taxonomy" id="1203554"/>
    <lineage>
        <taxon>Bacteria</taxon>
        <taxon>Pseudomonadati</taxon>
        <taxon>Pseudomonadota</taxon>
        <taxon>Betaproteobacteria</taxon>
        <taxon>Burkholderiales</taxon>
        <taxon>Sutterellaceae</taxon>
        <taxon>Sutterella</taxon>
    </lineage>
</organism>
<evidence type="ECO:0000313" key="2">
    <source>
        <dbReference type="EMBL" id="EPD99149.1"/>
    </source>
</evidence>
<dbReference type="Pfam" id="PF01425">
    <property type="entry name" value="Amidase"/>
    <property type="match status" value="1"/>
</dbReference>
<protein>
    <recommendedName>
        <fullName evidence="1">Amidase domain-containing protein</fullName>
    </recommendedName>
</protein>
<feature type="domain" description="Amidase" evidence="1">
    <location>
        <begin position="27"/>
        <end position="205"/>
    </location>
</feature>
<dbReference type="PANTHER" id="PTHR46310">
    <property type="entry name" value="AMIDASE 1"/>
    <property type="match status" value="1"/>
</dbReference>
<gene>
    <name evidence="2" type="ORF">HMPREF1476_01186</name>
</gene>
<dbReference type="InterPro" id="IPR020556">
    <property type="entry name" value="Amidase_CS"/>
</dbReference>
<name>S3CF58_9BURK</name>
<dbReference type="AlphaFoldDB" id="S3CF58"/>
<dbReference type="InterPro" id="IPR036928">
    <property type="entry name" value="AS_sf"/>
</dbReference>
<dbReference type="eggNOG" id="COG0154">
    <property type="taxonomic scope" value="Bacteria"/>
</dbReference>
<dbReference type="NCBIfam" id="NF006169">
    <property type="entry name" value="PRK08310.1"/>
    <property type="match status" value="1"/>
</dbReference>